<dbReference type="EMBL" id="DVKS01000052">
    <property type="protein sequence ID" value="HIT41094.1"/>
    <property type="molecule type" value="Genomic_DNA"/>
</dbReference>
<feature type="transmembrane region" description="Helical" evidence="1">
    <location>
        <begin position="105"/>
        <end position="138"/>
    </location>
</feature>
<dbReference type="AlphaFoldDB" id="A0A9D1KEQ7"/>
<protein>
    <submittedName>
        <fullName evidence="2">DUF4956 domain-containing protein</fullName>
    </submittedName>
</protein>
<reference evidence="2" key="2">
    <citation type="journal article" date="2021" name="PeerJ">
        <title>Extensive microbial diversity within the chicken gut microbiome revealed by metagenomics and culture.</title>
        <authorList>
            <person name="Gilroy R."/>
            <person name="Ravi A."/>
            <person name="Getino M."/>
            <person name="Pursley I."/>
            <person name="Horton D.L."/>
            <person name="Alikhan N.F."/>
            <person name="Baker D."/>
            <person name="Gharbi K."/>
            <person name="Hall N."/>
            <person name="Watson M."/>
            <person name="Adriaenssens E.M."/>
            <person name="Foster-Nyarko E."/>
            <person name="Jarju S."/>
            <person name="Secka A."/>
            <person name="Antonio M."/>
            <person name="Oren A."/>
            <person name="Chaudhuri R.R."/>
            <person name="La Ragione R."/>
            <person name="Hildebrand F."/>
            <person name="Pallen M.J."/>
        </authorList>
    </citation>
    <scope>NUCLEOTIDE SEQUENCE</scope>
    <source>
        <strain evidence="2">CHK123-3438</strain>
    </source>
</reference>
<dbReference type="InterPro" id="IPR032531">
    <property type="entry name" value="DUF4956"/>
</dbReference>
<dbReference type="Pfam" id="PF16316">
    <property type="entry name" value="DUF4956"/>
    <property type="match status" value="1"/>
</dbReference>
<name>A0A9D1KEQ7_9FIRM</name>
<feature type="transmembrane region" description="Helical" evidence="1">
    <location>
        <begin position="55"/>
        <end position="85"/>
    </location>
</feature>
<organism evidence="2 3">
    <name type="scientific">Candidatus Caccovicinus merdipullorum</name>
    <dbReference type="NCBI Taxonomy" id="2840724"/>
    <lineage>
        <taxon>Bacteria</taxon>
        <taxon>Bacillati</taxon>
        <taxon>Bacillota</taxon>
        <taxon>Clostridia</taxon>
        <taxon>Eubacteriales</taxon>
        <taxon>Candidatus Caccovicinus</taxon>
    </lineage>
</organism>
<evidence type="ECO:0000313" key="2">
    <source>
        <dbReference type="EMBL" id="HIT41094.1"/>
    </source>
</evidence>
<gene>
    <name evidence="2" type="ORF">IAB60_03165</name>
</gene>
<keyword evidence="1" id="KW-0812">Transmembrane</keyword>
<feature type="transmembrane region" description="Helical" evidence="1">
    <location>
        <begin position="20"/>
        <end position="43"/>
    </location>
</feature>
<evidence type="ECO:0000313" key="3">
    <source>
        <dbReference type="Proteomes" id="UP000886860"/>
    </source>
</evidence>
<dbReference type="Proteomes" id="UP000886860">
    <property type="component" value="Unassembled WGS sequence"/>
</dbReference>
<keyword evidence="1" id="KW-0472">Membrane</keyword>
<comment type="caution">
    <text evidence="2">The sequence shown here is derived from an EMBL/GenBank/DDBJ whole genome shotgun (WGS) entry which is preliminary data.</text>
</comment>
<proteinExistence type="predicted"/>
<sequence length="225" mass="24619">MPFNFQDIFKSSFLENVSSISLFDMALALFLAFALGLFIFFIYKKCYSGVMYSASFGITLISLCMITALLILAVTSNIVLSLGMVGALSIVRFRTAIKDPSDIAFLFWSIAAGIVLAAGFISLAVGGSLFIGVILLIFSRFKSWEQPYILVIHCDNSASEKEACAFLRQKVHKLSLKSKSVAPGCIELNFEVRLNGPDTDFINELAALPGVSHTVMVSYNGDYMN</sequence>
<evidence type="ECO:0000256" key="1">
    <source>
        <dbReference type="SAM" id="Phobius"/>
    </source>
</evidence>
<keyword evidence="1" id="KW-1133">Transmembrane helix</keyword>
<accession>A0A9D1KEQ7</accession>
<reference evidence="2" key="1">
    <citation type="submission" date="2020-10" db="EMBL/GenBank/DDBJ databases">
        <authorList>
            <person name="Gilroy R."/>
        </authorList>
    </citation>
    <scope>NUCLEOTIDE SEQUENCE</scope>
    <source>
        <strain evidence="2">CHK123-3438</strain>
    </source>
</reference>